<feature type="compositionally biased region" description="Gly residues" evidence="1">
    <location>
        <begin position="65"/>
        <end position="78"/>
    </location>
</feature>
<sequence length="115" mass="12034">MQVDAVQGGDLPAARLVDLREARSGDHRVSVTVECAARCPPGTGHSSDETDSDVLIGRSERGPGTARGGGRPDGGAGEGSFRWVRTAGLGLASGREERGALRRCAFDTYNEHRAS</sequence>
<gene>
    <name evidence="2" type="ORF">GCM10015535_23770</name>
</gene>
<accession>A0ABQ2VWF9</accession>
<evidence type="ECO:0000313" key="3">
    <source>
        <dbReference type="Proteomes" id="UP000660675"/>
    </source>
</evidence>
<protein>
    <submittedName>
        <fullName evidence="2">Uncharacterized protein</fullName>
    </submittedName>
</protein>
<evidence type="ECO:0000256" key="1">
    <source>
        <dbReference type="SAM" id="MobiDB-lite"/>
    </source>
</evidence>
<keyword evidence="3" id="KW-1185">Reference proteome</keyword>
<reference evidence="3" key="1">
    <citation type="journal article" date="2019" name="Int. J. Syst. Evol. Microbiol.">
        <title>The Global Catalogue of Microorganisms (GCM) 10K type strain sequencing project: providing services to taxonomists for standard genome sequencing and annotation.</title>
        <authorList>
            <consortium name="The Broad Institute Genomics Platform"/>
            <consortium name="The Broad Institute Genome Sequencing Center for Infectious Disease"/>
            <person name="Wu L."/>
            <person name="Ma J."/>
        </authorList>
    </citation>
    <scope>NUCLEOTIDE SEQUENCE [LARGE SCALE GENOMIC DNA]</scope>
    <source>
        <strain evidence="3">JCM 4376</strain>
    </source>
</reference>
<proteinExistence type="predicted"/>
<comment type="caution">
    <text evidence="2">The sequence shown here is derived from an EMBL/GenBank/DDBJ whole genome shotgun (WGS) entry which is preliminary data.</text>
</comment>
<evidence type="ECO:0000313" key="2">
    <source>
        <dbReference type="EMBL" id="GGV82381.1"/>
    </source>
</evidence>
<organism evidence="2 3">
    <name type="scientific">Streptomyces gelaticus</name>
    <dbReference type="NCBI Taxonomy" id="285446"/>
    <lineage>
        <taxon>Bacteria</taxon>
        <taxon>Bacillati</taxon>
        <taxon>Actinomycetota</taxon>
        <taxon>Actinomycetes</taxon>
        <taxon>Kitasatosporales</taxon>
        <taxon>Streptomycetaceae</taxon>
        <taxon>Streptomyces</taxon>
    </lineage>
</organism>
<feature type="region of interest" description="Disordered" evidence="1">
    <location>
        <begin position="38"/>
        <end position="81"/>
    </location>
</feature>
<dbReference type="EMBL" id="BMTF01000006">
    <property type="protein sequence ID" value="GGV82381.1"/>
    <property type="molecule type" value="Genomic_DNA"/>
</dbReference>
<dbReference type="Proteomes" id="UP000660675">
    <property type="component" value="Unassembled WGS sequence"/>
</dbReference>
<name>A0ABQ2VWF9_9ACTN</name>